<accession>A0A433NEM1</accession>
<evidence type="ECO:0000313" key="1">
    <source>
        <dbReference type="EMBL" id="MBN3104783.1"/>
    </source>
</evidence>
<organism evidence="2 3">
    <name type="scientific">Pectobacterium brasiliense</name>
    <dbReference type="NCBI Taxonomy" id="180957"/>
    <lineage>
        <taxon>Bacteria</taxon>
        <taxon>Pseudomonadati</taxon>
        <taxon>Pseudomonadota</taxon>
        <taxon>Gammaproteobacteria</taxon>
        <taxon>Enterobacterales</taxon>
        <taxon>Pectobacteriaceae</taxon>
        <taxon>Pectobacterium</taxon>
    </lineage>
</organism>
<dbReference type="Proteomes" id="UP000269351">
    <property type="component" value="Chromosome"/>
</dbReference>
<evidence type="ECO:0000313" key="3">
    <source>
        <dbReference type="Proteomes" id="UP000269351"/>
    </source>
</evidence>
<dbReference type="EMBL" id="JACGET010000002">
    <property type="protein sequence ID" value="MBN3104783.1"/>
    <property type="molecule type" value="Genomic_DNA"/>
</dbReference>
<keyword evidence="4" id="KW-1185">Reference proteome</keyword>
<gene>
    <name evidence="2" type="ORF">F126LOC_006320</name>
    <name evidence="1" type="ORF">H4F48_01665</name>
</gene>
<reference evidence="1 4" key="1">
    <citation type="submission" date="2020-07" db="EMBL/GenBank/DDBJ databases">
        <title>A pangenomic view of the genus Pectobacterium provides insights into genome organization, phylogeny, and virulence.</title>
        <authorList>
            <person name="Jonkheer E."/>
            <person name="Brankovics B."/>
            <person name="Houwers I."/>
            <person name="Van Der Wolf J."/>
            <person name="Bonants P."/>
            <person name="Vreeburg R."/>
            <person name="Bollema R."/>
            <person name="De Haan J."/>
            <person name="Berke L."/>
            <person name="De Ridder D."/>
            <person name="Smit S."/>
            <person name="Van Der Lee T.A.J."/>
        </authorList>
    </citation>
    <scope>NUCLEOTIDE SEQUENCE [LARGE SCALE GENOMIC DNA]</scope>
    <source>
        <strain evidence="1 4">NAK:384</strain>
    </source>
</reference>
<dbReference type="Proteomes" id="UP000762586">
    <property type="component" value="Unassembled WGS sequence"/>
</dbReference>
<sequence>MCSDNNDALLAIFSGEFSVSDDAWTLDAVRWSFVEKKKIIASLKGKMGSGPFIAEIELLWREELKDYFGRGEITYDNFRSEYKTNGFAIKIMASDIYVEDDVCVIDDAEWLENSYPYSFYGDLERAAN</sequence>
<dbReference type="AlphaFoldDB" id="A0A433NEM1"/>
<dbReference type="RefSeq" id="WP_119871888.1">
    <property type="nucleotide sequence ID" value="NZ_BSWF01000003.1"/>
</dbReference>
<proteinExistence type="predicted"/>
<evidence type="ECO:0000313" key="4">
    <source>
        <dbReference type="Proteomes" id="UP000762586"/>
    </source>
</evidence>
<dbReference type="EMBL" id="CP065031">
    <property type="protein sequence ID" value="QPK25401.1"/>
    <property type="molecule type" value="Genomic_DNA"/>
</dbReference>
<evidence type="ECO:0000313" key="2">
    <source>
        <dbReference type="EMBL" id="QPK25401.1"/>
    </source>
</evidence>
<reference evidence="2 3" key="2">
    <citation type="submission" date="2020-11" db="EMBL/GenBank/DDBJ databases">
        <title>Complete genome sequence of Pectobacterium brasiliense strain F126.</title>
        <authorList>
            <person name="Miroshnikov K."/>
            <person name="Vo T.N.H."/>
            <person name="Khodykina M.V."/>
            <person name="Kabanova A.P."/>
            <person name="Shneider M."/>
            <person name="Korzhenkov A."/>
            <person name="Toschakov S.V."/>
            <person name="Miroshnikov K.A."/>
            <person name="Ignatov A.N."/>
            <person name="Mikhailova Y.V."/>
            <person name="Shelenkov A."/>
            <person name="Yanushevich Y.G."/>
            <person name="Evseev P.V."/>
        </authorList>
    </citation>
    <scope>NUCLEOTIDE SEQUENCE [LARGE SCALE GENOMIC DNA]</scope>
    <source>
        <strain evidence="2 3">F126</strain>
    </source>
</reference>
<protein>
    <submittedName>
        <fullName evidence="2">Uncharacterized protein</fullName>
    </submittedName>
</protein>
<name>A0A433NEM1_9GAMM</name>